<dbReference type="OrthoDB" id="5149635at2759"/>
<dbReference type="RefSeq" id="XP_033653291.1">
    <property type="nucleotide sequence ID" value="XM_033795682.1"/>
</dbReference>
<accession>A0A6A6JH71</accession>
<keyword evidence="2" id="KW-1185">Reference proteome</keyword>
<evidence type="ECO:0000313" key="1">
    <source>
        <dbReference type="EMBL" id="KAF2275752.1"/>
    </source>
</evidence>
<sequence>MCDTIFAFGQRGGHFLQCPSKRDHSRLPKRLQILLSSKQVGEVHHVTLGYQSSFLITYRDKQGVDHIASENLPTELHDFLYAKNEKNIYLRSIPNLRLTLGPYNASFFAGDGSSYLWMNLPPLLLEKLQSRIQNGAFTDQPRIVALGADNDFLLITEKDAAIWDLGNYRMLSQMLDYARRQDRGIEEVVNVTLHPYRYGGFVAQSRNGTLMYDNMPQWTMDGIEGMKDAIVRDSRETVVKRRQRDSQRRAHEFASRAREWEDRMDTFERTANANRWKLSLSLNIGPAGIGFRKVFG</sequence>
<gene>
    <name evidence="1" type="ORF">EI97DRAFT_378790</name>
</gene>
<dbReference type="Proteomes" id="UP000800097">
    <property type="component" value="Unassembled WGS sequence"/>
</dbReference>
<proteinExistence type="predicted"/>
<dbReference type="GeneID" id="54548857"/>
<organism evidence="1 2">
    <name type="scientific">Westerdykella ornata</name>
    <dbReference type="NCBI Taxonomy" id="318751"/>
    <lineage>
        <taxon>Eukaryota</taxon>
        <taxon>Fungi</taxon>
        <taxon>Dikarya</taxon>
        <taxon>Ascomycota</taxon>
        <taxon>Pezizomycotina</taxon>
        <taxon>Dothideomycetes</taxon>
        <taxon>Pleosporomycetidae</taxon>
        <taxon>Pleosporales</taxon>
        <taxon>Sporormiaceae</taxon>
        <taxon>Westerdykella</taxon>
    </lineage>
</organism>
<dbReference type="AlphaFoldDB" id="A0A6A6JH71"/>
<protein>
    <submittedName>
        <fullName evidence="1">Uncharacterized protein</fullName>
    </submittedName>
</protein>
<evidence type="ECO:0000313" key="2">
    <source>
        <dbReference type="Proteomes" id="UP000800097"/>
    </source>
</evidence>
<dbReference type="EMBL" id="ML986496">
    <property type="protein sequence ID" value="KAF2275752.1"/>
    <property type="molecule type" value="Genomic_DNA"/>
</dbReference>
<reference evidence="1" key="1">
    <citation type="journal article" date="2020" name="Stud. Mycol.">
        <title>101 Dothideomycetes genomes: a test case for predicting lifestyles and emergence of pathogens.</title>
        <authorList>
            <person name="Haridas S."/>
            <person name="Albert R."/>
            <person name="Binder M."/>
            <person name="Bloem J."/>
            <person name="Labutti K."/>
            <person name="Salamov A."/>
            <person name="Andreopoulos B."/>
            <person name="Baker S."/>
            <person name="Barry K."/>
            <person name="Bills G."/>
            <person name="Bluhm B."/>
            <person name="Cannon C."/>
            <person name="Castanera R."/>
            <person name="Culley D."/>
            <person name="Daum C."/>
            <person name="Ezra D."/>
            <person name="Gonzalez J."/>
            <person name="Henrissat B."/>
            <person name="Kuo A."/>
            <person name="Liang C."/>
            <person name="Lipzen A."/>
            <person name="Lutzoni F."/>
            <person name="Magnuson J."/>
            <person name="Mondo S."/>
            <person name="Nolan M."/>
            <person name="Ohm R."/>
            <person name="Pangilinan J."/>
            <person name="Park H.-J."/>
            <person name="Ramirez L."/>
            <person name="Alfaro M."/>
            <person name="Sun H."/>
            <person name="Tritt A."/>
            <person name="Yoshinaga Y."/>
            <person name="Zwiers L.-H."/>
            <person name="Turgeon B."/>
            <person name="Goodwin S."/>
            <person name="Spatafora J."/>
            <person name="Crous P."/>
            <person name="Grigoriev I."/>
        </authorList>
    </citation>
    <scope>NUCLEOTIDE SEQUENCE</scope>
    <source>
        <strain evidence="1">CBS 379.55</strain>
    </source>
</reference>
<name>A0A6A6JH71_WESOR</name>